<evidence type="ECO:0000313" key="2">
    <source>
        <dbReference type="WBParaSite" id="JU765_v2.g5166.t1"/>
    </source>
</evidence>
<sequence>MDSHQSGWSVFWVVLQILTLSFIKFVSRLASELLSYGITIVNLLIVAEFTILASILKGLCGSNENSGSKKFYAVYLALIIVQTFITALTCWMDKQCPASYCGCLFSYFALNAIVAVLRCYQPNETEKHRITRKDIYVACMQFVLFLLAFKSPKILALE</sequence>
<dbReference type="Proteomes" id="UP000887576">
    <property type="component" value="Unplaced"/>
</dbReference>
<proteinExistence type="predicted"/>
<evidence type="ECO:0000313" key="1">
    <source>
        <dbReference type="Proteomes" id="UP000887576"/>
    </source>
</evidence>
<organism evidence="1 2">
    <name type="scientific">Panagrolaimus sp. JU765</name>
    <dbReference type="NCBI Taxonomy" id="591449"/>
    <lineage>
        <taxon>Eukaryota</taxon>
        <taxon>Metazoa</taxon>
        <taxon>Ecdysozoa</taxon>
        <taxon>Nematoda</taxon>
        <taxon>Chromadorea</taxon>
        <taxon>Rhabditida</taxon>
        <taxon>Tylenchina</taxon>
        <taxon>Panagrolaimomorpha</taxon>
        <taxon>Panagrolaimoidea</taxon>
        <taxon>Panagrolaimidae</taxon>
        <taxon>Panagrolaimus</taxon>
    </lineage>
</organism>
<accession>A0AC34RBV1</accession>
<name>A0AC34RBV1_9BILA</name>
<dbReference type="WBParaSite" id="JU765_v2.g5166.t1">
    <property type="protein sequence ID" value="JU765_v2.g5166.t1"/>
    <property type="gene ID" value="JU765_v2.g5166"/>
</dbReference>
<protein>
    <submittedName>
        <fullName evidence="2">Uncharacterized protein</fullName>
    </submittedName>
</protein>
<reference evidence="2" key="1">
    <citation type="submission" date="2022-11" db="UniProtKB">
        <authorList>
            <consortium name="WormBaseParasite"/>
        </authorList>
    </citation>
    <scope>IDENTIFICATION</scope>
</reference>